<feature type="chain" id="PRO_5037048631" description="Outer membrane lipoprotein carrier protein LolA" evidence="1">
    <location>
        <begin position="23"/>
        <end position="207"/>
    </location>
</feature>
<dbReference type="EMBL" id="JACRIW010000056">
    <property type="protein sequence ID" value="MBI5169507.1"/>
    <property type="molecule type" value="Genomic_DNA"/>
</dbReference>
<dbReference type="AlphaFoldDB" id="A0A933SCE1"/>
<evidence type="ECO:0008006" key="4">
    <source>
        <dbReference type="Google" id="ProtNLM"/>
    </source>
</evidence>
<comment type="caution">
    <text evidence="2">The sequence shown here is derived from an EMBL/GenBank/DDBJ whole genome shotgun (WGS) entry which is preliminary data.</text>
</comment>
<sequence length="207" mass="22298">MTHRRSFVLVLVLALVAAAATAVPARALESSRVLERELGSSGRAEAHLRYATAGMGGGARTVNALLALELPERARLDVTSTGEKIVTRPDGGEWLQPSLRQMLKFRPQQAAAALRWWKVLLGDDSRARERRTGEHTYVVTLLGPGGAPEDSAEVTLNSRGLPLRLAAPAGSPDAQVYRLEGWRFMRPRGPAGFKLAAPAGYEVVSLP</sequence>
<dbReference type="PROSITE" id="PS51318">
    <property type="entry name" value="TAT"/>
    <property type="match status" value="1"/>
</dbReference>
<feature type="signal peptide" evidence="1">
    <location>
        <begin position="1"/>
        <end position="22"/>
    </location>
</feature>
<evidence type="ECO:0000313" key="3">
    <source>
        <dbReference type="Proteomes" id="UP000696931"/>
    </source>
</evidence>
<protein>
    <recommendedName>
        <fullName evidence="4">Outer membrane lipoprotein carrier protein LolA</fullName>
    </recommendedName>
</protein>
<evidence type="ECO:0000256" key="1">
    <source>
        <dbReference type="SAM" id="SignalP"/>
    </source>
</evidence>
<proteinExistence type="predicted"/>
<accession>A0A933SCE1</accession>
<evidence type="ECO:0000313" key="2">
    <source>
        <dbReference type="EMBL" id="MBI5169507.1"/>
    </source>
</evidence>
<reference evidence="2" key="1">
    <citation type="submission" date="2020-07" db="EMBL/GenBank/DDBJ databases">
        <title>Huge and variable diversity of episymbiotic CPR bacteria and DPANN archaea in groundwater ecosystems.</title>
        <authorList>
            <person name="He C.Y."/>
            <person name="Keren R."/>
            <person name="Whittaker M."/>
            <person name="Farag I.F."/>
            <person name="Doudna J."/>
            <person name="Cate J.H.D."/>
            <person name="Banfield J.F."/>
        </authorList>
    </citation>
    <scope>NUCLEOTIDE SEQUENCE</scope>
    <source>
        <strain evidence="2">NC_groundwater_1813_Pr3_B-0.1um_71_17</strain>
    </source>
</reference>
<dbReference type="Proteomes" id="UP000696931">
    <property type="component" value="Unassembled WGS sequence"/>
</dbReference>
<organism evidence="2 3">
    <name type="scientific">Eiseniibacteriota bacterium</name>
    <dbReference type="NCBI Taxonomy" id="2212470"/>
    <lineage>
        <taxon>Bacteria</taxon>
        <taxon>Candidatus Eiseniibacteriota</taxon>
    </lineage>
</organism>
<name>A0A933SCE1_UNCEI</name>
<keyword evidence="1" id="KW-0732">Signal</keyword>
<gene>
    <name evidence="2" type="ORF">HZA61_08470</name>
</gene>
<dbReference type="InterPro" id="IPR006311">
    <property type="entry name" value="TAT_signal"/>
</dbReference>